<dbReference type="OrthoDB" id="574459at2"/>
<name>A0A1I4BYK2_9PSEU</name>
<accession>A0A1I4BYK2</accession>
<evidence type="ECO:0000313" key="2">
    <source>
        <dbReference type="Proteomes" id="UP000199025"/>
    </source>
</evidence>
<evidence type="ECO:0000313" key="1">
    <source>
        <dbReference type="EMBL" id="SFK73735.1"/>
    </source>
</evidence>
<keyword evidence="2" id="KW-1185">Reference proteome</keyword>
<dbReference type="AlphaFoldDB" id="A0A1I4BYK2"/>
<dbReference type="Proteomes" id="UP000199025">
    <property type="component" value="Unassembled WGS sequence"/>
</dbReference>
<dbReference type="EMBL" id="FORP01000031">
    <property type="protein sequence ID" value="SFK73735.1"/>
    <property type="molecule type" value="Genomic_DNA"/>
</dbReference>
<dbReference type="RefSeq" id="WP_091515566.1">
    <property type="nucleotide sequence ID" value="NZ_CBDQZW010000071.1"/>
</dbReference>
<organism evidence="1 2">
    <name type="scientific">Amycolatopsis sacchari</name>
    <dbReference type="NCBI Taxonomy" id="115433"/>
    <lineage>
        <taxon>Bacteria</taxon>
        <taxon>Bacillati</taxon>
        <taxon>Actinomycetota</taxon>
        <taxon>Actinomycetes</taxon>
        <taxon>Pseudonocardiales</taxon>
        <taxon>Pseudonocardiaceae</taxon>
        <taxon>Amycolatopsis</taxon>
    </lineage>
</organism>
<reference evidence="1 2" key="1">
    <citation type="submission" date="2016-10" db="EMBL/GenBank/DDBJ databases">
        <authorList>
            <person name="de Groot N.N."/>
        </authorList>
    </citation>
    <scope>NUCLEOTIDE SEQUENCE [LARGE SCALE GENOMIC DNA]</scope>
    <source>
        <strain evidence="1 2">DSM 44468</strain>
    </source>
</reference>
<proteinExistence type="predicted"/>
<sequence>MDTSQPGPARVPDPPAVVRRSRLLVGLAVLGAAGATAALVQLNGTTSTTAAPPAAAPSTVDVADAASQSLLALPQADQLTQAAGQLAQPAAPVQAAVAAAPVPAAAPAPAQPQAAHGEMAPATSASACVAKEALQPILDHVKAAHLETSPGQQVSDALNLDQYVKTHTVWLENVLSPVMNGSADKTVTDTLAPIWAHVQSAHLETSPAQQVSDALNLDQYVKTHTVWLEQVLTPLLTQASC</sequence>
<gene>
    <name evidence="1" type="ORF">SAMN05421835_13130</name>
</gene>
<protein>
    <submittedName>
        <fullName evidence="1">Uncharacterized protein</fullName>
    </submittedName>
</protein>
<dbReference type="STRING" id="115433.SAMN05421835_13130"/>